<keyword evidence="2" id="KW-1185">Reference proteome</keyword>
<gene>
    <name evidence="1" type="ORF">ACFQRF_01760</name>
</gene>
<dbReference type="EMBL" id="JBHTBH010000001">
    <property type="protein sequence ID" value="MFC7326454.1"/>
    <property type="molecule type" value="Genomic_DNA"/>
</dbReference>
<dbReference type="InterPro" id="IPR025659">
    <property type="entry name" value="Tubby-like_C"/>
</dbReference>
<accession>A0ABW2KAS7</accession>
<dbReference type="InterPro" id="IPR005552">
    <property type="entry name" value="Scramblase"/>
</dbReference>
<proteinExistence type="predicted"/>
<dbReference type="Proteomes" id="UP001596540">
    <property type="component" value="Unassembled WGS sequence"/>
</dbReference>
<dbReference type="PANTHER" id="PTHR23248:SF9">
    <property type="entry name" value="PHOSPHOLIPID SCRAMBLASE"/>
    <property type="match status" value="1"/>
</dbReference>
<protein>
    <submittedName>
        <fullName evidence="1">LURP-one-related/scramblase family protein</fullName>
    </submittedName>
</protein>
<reference evidence="2" key="1">
    <citation type="journal article" date="2019" name="Int. J. Syst. Evol. Microbiol.">
        <title>The Global Catalogue of Microorganisms (GCM) 10K type strain sequencing project: providing services to taxonomists for standard genome sequencing and annotation.</title>
        <authorList>
            <consortium name="The Broad Institute Genomics Platform"/>
            <consortium name="The Broad Institute Genome Sequencing Center for Infectious Disease"/>
            <person name="Wu L."/>
            <person name="Ma J."/>
        </authorList>
    </citation>
    <scope>NUCLEOTIDE SEQUENCE [LARGE SCALE GENOMIC DNA]</scope>
    <source>
        <strain evidence="2">CGMCC 4.7382</strain>
    </source>
</reference>
<evidence type="ECO:0000313" key="1">
    <source>
        <dbReference type="EMBL" id="MFC7326454.1"/>
    </source>
</evidence>
<sequence>MTDLFTSPVLLVEQPRRYFIDESEYHVHDPQGRPLAHVGELNLNAGRRVLRFVAKDTSNFRRTLQVRAPDGRPLLIIDKQFGFVTPRTLINLPDGRPIGRIDQEFTLLKPKFRLLDAHERPIGEITGDFTGWDFVINDGHGTEVGRVTKRFAGLASELLTEADRYAVEFRFQLPDPLRTLVVASGIALDAVLREGK</sequence>
<name>A0ABW2KAS7_9ACTN</name>
<dbReference type="PANTHER" id="PTHR23248">
    <property type="entry name" value="PHOSPHOLIPID SCRAMBLASE-RELATED"/>
    <property type="match status" value="1"/>
</dbReference>
<comment type="caution">
    <text evidence="1">The sequence shown here is derived from an EMBL/GenBank/DDBJ whole genome shotgun (WGS) entry which is preliminary data.</text>
</comment>
<organism evidence="1 2">
    <name type="scientific">Marinactinospora rubrisoli</name>
    <dbReference type="NCBI Taxonomy" id="2715399"/>
    <lineage>
        <taxon>Bacteria</taxon>
        <taxon>Bacillati</taxon>
        <taxon>Actinomycetota</taxon>
        <taxon>Actinomycetes</taxon>
        <taxon>Streptosporangiales</taxon>
        <taxon>Nocardiopsidaceae</taxon>
        <taxon>Marinactinospora</taxon>
    </lineage>
</organism>
<dbReference type="SUPFAM" id="SSF54518">
    <property type="entry name" value="Tubby C-terminal domain-like"/>
    <property type="match status" value="1"/>
</dbReference>
<dbReference type="Pfam" id="PF03803">
    <property type="entry name" value="Scramblase"/>
    <property type="match status" value="1"/>
</dbReference>
<dbReference type="RefSeq" id="WP_379868217.1">
    <property type="nucleotide sequence ID" value="NZ_JBHTBH010000001.1"/>
</dbReference>
<evidence type="ECO:0000313" key="2">
    <source>
        <dbReference type="Proteomes" id="UP001596540"/>
    </source>
</evidence>